<accession>A0A1V4SWK7</accession>
<dbReference type="CDD" id="cd12107">
    <property type="entry name" value="Hemerythrin"/>
    <property type="match status" value="1"/>
</dbReference>
<dbReference type="AlphaFoldDB" id="A0A1V4SWK7"/>
<dbReference type="PANTHER" id="PTHR37164">
    <property type="entry name" value="BACTERIOHEMERYTHRIN"/>
    <property type="match status" value="1"/>
</dbReference>
<keyword evidence="2" id="KW-0479">Metal-binding</keyword>
<dbReference type="InterPro" id="IPR035938">
    <property type="entry name" value="Hemerythrin-like_sf"/>
</dbReference>
<proteinExistence type="inferred from homology"/>
<dbReference type="InterPro" id="IPR012312">
    <property type="entry name" value="Hemerythrin-like"/>
</dbReference>
<dbReference type="GO" id="GO:0046872">
    <property type="term" value="F:metal ion binding"/>
    <property type="evidence" value="ECO:0007669"/>
    <property type="project" value="UniProtKB-KW"/>
</dbReference>
<sequence length="138" mass="16993">MSNELDKYMLGQELIDGDHKELFKLVYKSYDIILDKFSLDKYDKIVDVIEELRGYTIYHFNREEELMLEMKYNKFFSHKVQHIEFIKKLEDINLNDIDKDQEKYIKELLDFVLDWIQNHILYMDSQFVDFYNTQIKKI</sequence>
<gene>
    <name evidence="5" type="ORF">CLTHE_10440</name>
</gene>
<evidence type="ECO:0000259" key="4">
    <source>
        <dbReference type="Pfam" id="PF01814"/>
    </source>
</evidence>
<dbReference type="InterPro" id="IPR050669">
    <property type="entry name" value="Hemerythrin"/>
</dbReference>
<evidence type="ECO:0000256" key="3">
    <source>
        <dbReference type="ARBA" id="ARBA00023004"/>
    </source>
</evidence>
<dbReference type="PROSITE" id="PS00550">
    <property type="entry name" value="HEMERYTHRINS"/>
    <property type="match status" value="1"/>
</dbReference>
<evidence type="ECO:0000313" key="6">
    <source>
        <dbReference type="Proteomes" id="UP000191448"/>
    </source>
</evidence>
<dbReference type="OrthoDB" id="9797092at2"/>
<reference evidence="5 6" key="1">
    <citation type="submission" date="2016-02" db="EMBL/GenBank/DDBJ databases">
        <title>Genome sequence of Clostridium thermobutyricum DSM 4928.</title>
        <authorList>
            <person name="Poehlein A."/>
            <person name="Daniel R."/>
        </authorList>
    </citation>
    <scope>NUCLEOTIDE SEQUENCE [LARGE SCALE GENOMIC DNA]</scope>
    <source>
        <strain evidence="5 6">DSM 4928</strain>
    </source>
</reference>
<dbReference type="Gene3D" id="1.20.120.50">
    <property type="entry name" value="Hemerythrin-like"/>
    <property type="match status" value="1"/>
</dbReference>
<comment type="caution">
    <text evidence="5">The sequence shown here is derived from an EMBL/GenBank/DDBJ whole genome shotgun (WGS) entry which is preliminary data.</text>
</comment>
<protein>
    <submittedName>
        <fullName evidence="5">Bacteriohemerythrin</fullName>
    </submittedName>
</protein>
<dbReference type="PANTHER" id="PTHR37164:SF1">
    <property type="entry name" value="BACTERIOHEMERYTHRIN"/>
    <property type="match status" value="1"/>
</dbReference>
<dbReference type="InterPro" id="IPR016131">
    <property type="entry name" value="Haemerythrin_Fe_BS"/>
</dbReference>
<dbReference type="Proteomes" id="UP000191448">
    <property type="component" value="Unassembled WGS sequence"/>
</dbReference>
<evidence type="ECO:0000256" key="1">
    <source>
        <dbReference type="ARBA" id="ARBA00010587"/>
    </source>
</evidence>
<dbReference type="InterPro" id="IPR012827">
    <property type="entry name" value="Hemerythrin_metal-bd"/>
</dbReference>
<dbReference type="NCBIfam" id="TIGR02481">
    <property type="entry name" value="hemeryth_dom"/>
    <property type="match status" value="1"/>
</dbReference>
<evidence type="ECO:0000313" key="5">
    <source>
        <dbReference type="EMBL" id="OPX48755.1"/>
    </source>
</evidence>
<dbReference type="SUPFAM" id="SSF47188">
    <property type="entry name" value="Hemerythrin-like"/>
    <property type="match status" value="1"/>
</dbReference>
<evidence type="ECO:0000256" key="2">
    <source>
        <dbReference type="ARBA" id="ARBA00022723"/>
    </source>
</evidence>
<name>A0A1V4SWK7_9CLOT</name>
<keyword evidence="3" id="KW-0408">Iron</keyword>
<comment type="similarity">
    <text evidence="1">Belongs to the hemerythrin family.</text>
</comment>
<feature type="domain" description="Hemerythrin-like" evidence="4">
    <location>
        <begin position="12"/>
        <end position="128"/>
    </location>
</feature>
<dbReference type="RefSeq" id="WP_080022320.1">
    <property type="nucleotide sequence ID" value="NZ_LTAY01000028.1"/>
</dbReference>
<dbReference type="Pfam" id="PF01814">
    <property type="entry name" value="Hemerythrin"/>
    <property type="match status" value="1"/>
</dbReference>
<dbReference type="EMBL" id="LTAY01000028">
    <property type="protein sequence ID" value="OPX48755.1"/>
    <property type="molecule type" value="Genomic_DNA"/>
</dbReference>
<organism evidence="5 6">
    <name type="scientific">Clostridium thermobutyricum DSM 4928</name>
    <dbReference type="NCBI Taxonomy" id="1121339"/>
    <lineage>
        <taxon>Bacteria</taxon>
        <taxon>Bacillati</taxon>
        <taxon>Bacillota</taxon>
        <taxon>Clostridia</taxon>
        <taxon>Eubacteriales</taxon>
        <taxon>Clostridiaceae</taxon>
        <taxon>Clostridium</taxon>
    </lineage>
</organism>